<evidence type="ECO:0000256" key="12">
    <source>
        <dbReference type="PIRSR" id="PIRSR000724-1"/>
    </source>
</evidence>
<evidence type="ECO:0000256" key="5">
    <source>
        <dbReference type="ARBA" id="ARBA00013061"/>
    </source>
</evidence>
<feature type="binding site" evidence="11">
    <location>
        <position position="118"/>
    </location>
    <ligand>
        <name>substrate</name>
    </ligand>
</feature>
<keyword evidence="10 11" id="KW-0067">ATP-binding</keyword>
<dbReference type="PIRSF" id="PIRSF000724">
    <property type="entry name" value="Pgk"/>
    <property type="match status" value="1"/>
</dbReference>
<dbReference type="Pfam" id="PF00162">
    <property type="entry name" value="PGK"/>
    <property type="match status" value="1"/>
</dbReference>
<dbReference type="GO" id="GO:0006094">
    <property type="term" value="P:gluconeogenesis"/>
    <property type="evidence" value="ECO:0007669"/>
    <property type="project" value="TreeGrafter"/>
</dbReference>
<dbReference type="AlphaFoldDB" id="A0A2H5XG61"/>
<dbReference type="Gene3D" id="3.40.50.1260">
    <property type="entry name" value="Phosphoglycerate kinase, N-terminal domain"/>
    <property type="match status" value="2"/>
</dbReference>
<proteinExistence type="inferred from homology"/>
<evidence type="ECO:0000256" key="10">
    <source>
        <dbReference type="ARBA" id="ARBA00022840"/>
    </source>
</evidence>
<evidence type="ECO:0000256" key="4">
    <source>
        <dbReference type="ARBA" id="ARBA00011245"/>
    </source>
</evidence>
<dbReference type="PANTHER" id="PTHR11406:SF23">
    <property type="entry name" value="PHOSPHOGLYCERATE KINASE 1, CHLOROPLASTIC-RELATED"/>
    <property type="match status" value="1"/>
</dbReference>
<keyword evidence="7 11" id="KW-0808">Transferase</keyword>
<protein>
    <recommendedName>
        <fullName evidence="5 11">Phosphoglycerate kinase</fullName>
        <ecNumber evidence="5 11">2.7.2.3</ecNumber>
    </recommendedName>
</protein>
<feature type="binding site" evidence="11">
    <location>
        <begin position="349"/>
        <end position="352"/>
    </location>
    <ligand>
        <name>ATP</name>
        <dbReference type="ChEBI" id="CHEBI:30616"/>
    </ligand>
</feature>
<feature type="binding site" evidence="12">
    <location>
        <position position="118"/>
    </location>
    <ligand>
        <name>(2R)-3-phosphoglycerate</name>
        <dbReference type="ChEBI" id="CHEBI:58272"/>
    </ligand>
</feature>
<evidence type="ECO:0000256" key="6">
    <source>
        <dbReference type="ARBA" id="ARBA00022490"/>
    </source>
</evidence>
<comment type="catalytic activity">
    <reaction evidence="1 11 14">
        <text>(2R)-3-phosphoglycerate + ATP = (2R)-3-phospho-glyceroyl phosphate + ADP</text>
        <dbReference type="Rhea" id="RHEA:14801"/>
        <dbReference type="ChEBI" id="CHEBI:30616"/>
        <dbReference type="ChEBI" id="CHEBI:57604"/>
        <dbReference type="ChEBI" id="CHEBI:58272"/>
        <dbReference type="ChEBI" id="CHEBI:456216"/>
        <dbReference type="EC" id="2.7.2.3"/>
    </reaction>
</comment>
<dbReference type="GO" id="GO:0043531">
    <property type="term" value="F:ADP binding"/>
    <property type="evidence" value="ECO:0007669"/>
    <property type="project" value="TreeGrafter"/>
</dbReference>
<keyword evidence="11" id="KW-0324">Glycolysis</keyword>
<dbReference type="UniPathway" id="UPA00109">
    <property type="reaction ID" value="UER00185"/>
</dbReference>
<feature type="binding site" evidence="11 13">
    <location>
        <position position="201"/>
    </location>
    <ligand>
        <name>ATP</name>
        <dbReference type="ChEBI" id="CHEBI:30616"/>
    </ligand>
</feature>
<comment type="subunit">
    <text evidence="4 11">Monomer.</text>
</comment>
<dbReference type="EC" id="2.7.2.3" evidence="5 11"/>
<dbReference type="Proteomes" id="UP000236173">
    <property type="component" value="Unassembled WGS sequence"/>
</dbReference>
<evidence type="ECO:0000256" key="2">
    <source>
        <dbReference type="ARBA" id="ARBA00004496"/>
    </source>
</evidence>
<feature type="binding site" evidence="11 12">
    <location>
        <begin position="59"/>
        <end position="62"/>
    </location>
    <ligand>
        <name>substrate</name>
    </ligand>
</feature>
<comment type="similarity">
    <text evidence="3 11 14">Belongs to the phosphoglycerate kinase family.</text>
</comment>
<dbReference type="SUPFAM" id="SSF53748">
    <property type="entry name" value="Phosphoglycerate kinase"/>
    <property type="match status" value="1"/>
</dbReference>
<dbReference type="FunFam" id="3.40.50.1260:FF:000002">
    <property type="entry name" value="Phosphoglycerate kinase"/>
    <property type="match status" value="1"/>
</dbReference>
<gene>
    <name evidence="11 15" type="primary">pgk</name>
    <name evidence="15" type="ORF">HRbin17_02702</name>
</gene>
<comment type="subcellular location">
    <subcellularLocation>
        <location evidence="2 11">Cytoplasm</location>
    </subcellularLocation>
</comment>
<comment type="caution">
    <text evidence="15">The sequence shown here is derived from an EMBL/GenBank/DDBJ whole genome shotgun (WGS) entry which is preliminary data.</text>
</comment>
<dbReference type="CDD" id="cd00318">
    <property type="entry name" value="Phosphoglycerate_kinase"/>
    <property type="match status" value="1"/>
</dbReference>
<sequence length="392" mass="42047">MALRTVRDVEVDGKRVLVRVDFNVPIENGKVLDDWRLRATLPTIRYLLERRAKVVLVSHLGRPKGQRDPRFSLRPVAQRLSELLGQPVHFADDCVGEVAERAVAALQPGEVLLLENLRFHAGEEADDDAFAQHLARLGDVFVNDAFGAAHRAHASVHAITRFLPSFAGLLMEREVTQLSQLLEAPEKPFVAVLGGAKVSDKIGVIRNLLTKVDALLIGGAMAFTFLKAQGYETGKSLVEADKLDLARALLDEAQAKGVGLMLPVDVVVADSDAEDAAVQVVPATRMPTDKAGYDIGPETARLFAERIRTAKTVFWNGPMGRFERAPFKAGTKAVAEALAACPGTTVVGGGETAAAAFEFGIADKVTHVSTGGGAALELLEGRELPGVVVLMR</sequence>
<dbReference type="EMBL" id="BEHT01000055">
    <property type="protein sequence ID" value="GBD00165.1"/>
    <property type="molecule type" value="Genomic_DNA"/>
</dbReference>
<keyword evidence="8 11" id="KW-0547">Nucleotide-binding</keyword>
<reference evidence="16" key="1">
    <citation type="submission" date="2017-09" db="EMBL/GenBank/DDBJ databases">
        <title>Metaegenomics of thermophilic ammonia-oxidizing enrichment culture.</title>
        <authorList>
            <person name="Kato S."/>
            <person name="Suzuki K."/>
        </authorList>
    </citation>
    <scope>NUCLEOTIDE SEQUENCE [LARGE SCALE GENOMIC DNA]</scope>
</reference>
<dbReference type="PROSITE" id="PS00111">
    <property type="entry name" value="PGLYCERATE_KINASE"/>
    <property type="match status" value="1"/>
</dbReference>
<organism evidence="15 16">
    <name type="scientific">Candidatus Fervidibacter japonicus</name>
    <dbReference type="NCBI Taxonomy" id="2035412"/>
    <lineage>
        <taxon>Bacteria</taxon>
        <taxon>Candidatus Fervidibacterota</taxon>
        <taxon>Candidatus Fervidibacter</taxon>
    </lineage>
</organism>
<dbReference type="InterPro" id="IPR015911">
    <property type="entry name" value="Phosphoglycerate_kinase_CS"/>
</dbReference>
<evidence type="ECO:0000313" key="15">
    <source>
        <dbReference type="EMBL" id="GBD00165.1"/>
    </source>
</evidence>
<feature type="binding site" evidence="11 13">
    <location>
        <position position="323"/>
    </location>
    <ligand>
        <name>ATP</name>
        <dbReference type="ChEBI" id="CHEBI:30616"/>
    </ligand>
</feature>
<keyword evidence="6 11" id="KW-0963">Cytoplasm</keyword>
<evidence type="ECO:0000256" key="7">
    <source>
        <dbReference type="ARBA" id="ARBA00022679"/>
    </source>
</evidence>
<dbReference type="HAMAP" id="MF_00145">
    <property type="entry name" value="Phosphoglyc_kinase"/>
    <property type="match status" value="1"/>
</dbReference>
<dbReference type="PANTHER" id="PTHR11406">
    <property type="entry name" value="PHOSPHOGLYCERATE KINASE"/>
    <property type="match status" value="1"/>
</dbReference>
<keyword evidence="9 11" id="KW-0418">Kinase</keyword>
<evidence type="ECO:0000256" key="11">
    <source>
        <dbReference type="HAMAP-Rule" id="MF_00145"/>
    </source>
</evidence>
<dbReference type="GO" id="GO:0005524">
    <property type="term" value="F:ATP binding"/>
    <property type="evidence" value="ECO:0007669"/>
    <property type="project" value="UniProtKB-KW"/>
</dbReference>
<accession>A0A2H5XG61</accession>
<feature type="binding site" evidence="12">
    <location>
        <position position="36"/>
    </location>
    <ligand>
        <name>(2R)-3-phosphoglycerate</name>
        <dbReference type="ChEBI" id="CHEBI:58272"/>
    </ligand>
</feature>
<feature type="binding site" evidence="11">
    <location>
        <position position="292"/>
    </location>
    <ligand>
        <name>ATP</name>
        <dbReference type="ChEBI" id="CHEBI:30616"/>
    </ligand>
</feature>
<evidence type="ECO:0000256" key="1">
    <source>
        <dbReference type="ARBA" id="ARBA00000642"/>
    </source>
</evidence>
<comment type="pathway">
    <text evidence="11">Carbohydrate degradation; glycolysis; pyruvate from D-glyceraldehyde 3-phosphate: step 2/5.</text>
</comment>
<evidence type="ECO:0000256" key="9">
    <source>
        <dbReference type="ARBA" id="ARBA00022777"/>
    </source>
</evidence>
<feature type="binding site" evidence="12">
    <location>
        <position position="151"/>
    </location>
    <ligand>
        <name>(2R)-3-phosphoglycerate</name>
        <dbReference type="ChEBI" id="CHEBI:58272"/>
    </ligand>
</feature>
<evidence type="ECO:0000256" key="3">
    <source>
        <dbReference type="ARBA" id="ARBA00008982"/>
    </source>
</evidence>
<dbReference type="GO" id="GO:0005829">
    <property type="term" value="C:cytosol"/>
    <property type="evidence" value="ECO:0007669"/>
    <property type="project" value="TreeGrafter"/>
</dbReference>
<dbReference type="GO" id="GO:0006096">
    <property type="term" value="P:glycolytic process"/>
    <property type="evidence" value="ECO:0007669"/>
    <property type="project" value="UniProtKB-UniRule"/>
</dbReference>
<name>A0A2H5XG61_9BACT</name>
<evidence type="ECO:0000313" key="16">
    <source>
        <dbReference type="Proteomes" id="UP000236173"/>
    </source>
</evidence>
<dbReference type="FunFam" id="3.40.50.1260:FF:000007">
    <property type="entry name" value="Phosphoglycerate kinase"/>
    <property type="match status" value="1"/>
</dbReference>
<feature type="binding site" evidence="11 12">
    <location>
        <begin position="21"/>
        <end position="23"/>
    </location>
    <ligand>
        <name>substrate</name>
    </ligand>
</feature>
<dbReference type="GO" id="GO:0004618">
    <property type="term" value="F:phosphoglycerate kinase activity"/>
    <property type="evidence" value="ECO:0007669"/>
    <property type="project" value="UniProtKB-UniRule"/>
</dbReference>
<dbReference type="PRINTS" id="PR00477">
    <property type="entry name" value="PHGLYCKINASE"/>
</dbReference>
<dbReference type="InterPro" id="IPR036043">
    <property type="entry name" value="Phosphoglycerate_kinase_sf"/>
</dbReference>
<evidence type="ECO:0000256" key="13">
    <source>
        <dbReference type="PIRSR" id="PIRSR000724-2"/>
    </source>
</evidence>
<feature type="binding site" evidence="11">
    <location>
        <position position="36"/>
    </location>
    <ligand>
        <name>substrate</name>
    </ligand>
</feature>
<evidence type="ECO:0000256" key="8">
    <source>
        <dbReference type="ARBA" id="ARBA00022741"/>
    </source>
</evidence>
<feature type="binding site" evidence="11">
    <location>
        <position position="151"/>
    </location>
    <ligand>
        <name>substrate</name>
    </ligand>
</feature>
<evidence type="ECO:0000256" key="14">
    <source>
        <dbReference type="RuleBase" id="RU000532"/>
    </source>
</evidence>
<dbReference type="InterPro" id="IPR015824">
    <property type="entry name" value="Phosphoglycerate_kinase_N"/>
</dbReference>
<dbReference type="InterPro" id="IPR001576">
    <property type="entry name" value="Phosphoglycerate_kinase"/>
</dbReference>